<evidence type="ECO:0000259" key="14">
    <source>
        <dbReference type="Pfam" id="PF00520"/>
    </source>
</evidence>
<evidence type="ECO:0000256" key="8">
    <source>
        <dbReference type="ARBA" id="ARBA00022989"/>
    </source>
</evidence>
<dbReference type="PANTHER" id="PTHR11537:SF254">
    <property type="entry name" value="POTASSIUM VOLTAGE-GATED CHANNEL PROTEIN SHAB"/>
    <property type="match status" value="1"/>
</dbReference>
<keyword evidence="3" id="KW-0633">Potassium transport</keyword>
<sequence>MDKEKFDQEREEILYQINQTLETPLILLSIIWLTLIVIDLLYGLPSFLQILSTAIWILFIVDFIIELYIAPRRKAYLSKNWLSAISLLLPPLRILKIFRSVRLLKILRFSRPVNLARLISSFNRSLRIVRNTMKQRGLGYMIALTTLISLLGAAGMYSFEYPNFRSYGDALWWTGMIMTTLGSEYWPQTNEGRIMAFLLSVYALAIFGYITAAFASILLGKDRASQSKEIKELQKEIQLLSSKIDDSFHKEK</sequence>
<evidence type="ECO:0000313" key="16">
    <source>
        <dbReference type="Proteomes" id="UP000297295"/>
    </source>
</evidence>
<dbReference type="SUPFAM" id="SSF81324">
    <property type="entry name" value="Voltage-gated potassium channels"/>
    <property type="match status" value="1"/>
</dbReference>
<keyword evidence="12" id="KW-0175">Coiled coil</keyword>
<dbReference type="Gene3D" id="1.10.287.70">
    <property type="match status" value="1"/>
</dbReference>
<dbReference type="GO" id="GO:0001508">
    <property type="term" value="P:action potential"/>
    <property type="evidence" value="ECO:0007669"/>
    <property type="project" value="TreeGrafter"/>
</dbReference>
<evidence type="ECO:0000313" key="15">
    <source>
        <dbReference type="EMBL" id="TGC10709.1"/>
    </source>
</evidence>
<dbReference type="InterPro" id="IPR028325">
    <property type="entry name" value="VG_K_chnl"/>
</dbReference>
<evidence type="ECO:0000256" key="11">
    <source>
        <dbReference type="ARBA" id="ARBA00023303"/>
    </source>
</evidence>
<feature type="transmembrane region" description="Helical" evidence="13">
    <location>
        <begin position="48"/>
        <end position="69"/>
    </location>
</feature>
<dbReference type="GO" id="GO:0005249">
    <property type="term" value="F:voltage-gated potassium channel activity"/>
    <property type="evidence" value="ECO:0007669"/>
    <property type="project" value="InterPro"/>
</dbReference>
<organism evidence="15 16">
    <name type="scientific">Methanolobus halotolerans</name>
    <dbReference type="NCBI Taxonomy" id="2052935"/>
    <lineage>
        <taxon>Archaea</taxon>
        <taxon>Methanobacteriati</taxon>
        <taxon>Methanobacteriota</taxon>
        <taxon>Stenosarchaea group</taxon>
        <taxon>Methanomicrobia</taxon>
        <taxon>Methanosarcinales</taxon>
        <taxon>Methanosarcinaceae</taxon>
        <taxon>Methanolobus</taxon>
    </lineage>
</organism>
<dbReference type="Gene3D" id="1.20.5.110">
    <property type="match status" value="1"/>
</dbReference>
<dbReference type="InterPro" id="IPR027359">
    <property type="entry name" value="Volt_channel_dom_sf"/>
</dbReference>
<evidence type="ECO:0000256" key="1">
    <source>
        <dbReference type="ARBA" id="ARBA00004141"/>
    </source>
</evidence>
<dbReference type="EMBL" id="PGGK01000003">
    <property type="protein sequence ID" value="TGC10709.1"/>
    <property type="molecule type" value="Genomic_DNA"/>
</dbReference>
<name>A0A4E0PYT5_9EURY</name>
<keyword evidence="8 13" id="KW-1133">Transmembrane helix</keyword>
<dbReference type="RefSeq" id="WP_135389090.1">
    <property type="nucleotide sequence ID" value="NZ_PGGK01000003.1"/>
</dbReference>
<dbReference type="InterPro" id="IPR005821">
    <property type="entry name" value="Ion_trans_dom"/>
</dbReference>
<comment type="subcellular location">
    <subcellularLocation>
        <location evidence="1">Membrane</location>
        <topology evidence="1">Multi-pass membrane protein</topology>
    </subcellularLocation>
</comment>
<keyword evidence="7" id="KW-0630">Potassium</keyword>
<keyword evidence="11 15" id="KW-0407">Ion channel</keyword>
<evidence type="ECO:0000256" key="10">
    <source>
        <dbReference type="ARBA" id="ARBA00023136"/>
    </source>
</evidence>
<keyword evidence="2" id="KW-0813">Transport</keyword>
<keyword evidence="4 13" id="KW-0812">Transmembrane</keyword>
<evidence type="ECO:0000256" key="4">
    <source>
        <dbReference type="ARBA" id="ARBA00022692"/>
    </source>
</evidence>
<feature type="transmembrane region" description="Helical" evidence="13">
    <location>
        <begin position="137"/>
        <end position="159"/>
    </location>
</feature>
<dbReference type="OrthoDB" id="56871at2157"/>
<dbReference type="PANTHER" id="PTHR11537">
    <property type="entry name" value="VOLTAGE-GATED POTASSIUM CHANNEL"/>
    <property type="match status" value="1"/>
</dbReference>
<keyword evidence="16" id="KW-1185">Reference proteome</keyword>
<feature type="domain" description="Ion transport" evidence="14">
    <location>
        <begin position="25"/>
        <end position="210"/>
    </location>
</feature>
<feature type="transmembrane region" description="Helical" evidence="13">
    <location>
        <begin position="194"/>
        <end position="219"/>
    </location>
</feature>
<dbReference type="Gene3D" id="1.20.120.350">
    <property type="entry name" value="Voltage-gated potassium channels. Chain C"/>
    <property type="match status" value="1"/>
</dbReference>
<evidence type="ECO:0000256" key="6">
    <source>
        <dbReference type="ARBA" id="ARBA00022882"/>
    </source>
</evidence>
<reference evidence="15 16" key="1">
    <citation type="submission" date="2017-11" db="EMBL/GenBank/DDBJ databases">
        <title>Isolation and Characterization of Methanogenic Archaea from Saline Meromictic Lake at Siberia.</title>
        <authorList>
            <person name="Shen Y."/>
            <person name="Huang H.-H."/>
            <person name="Lai M.-C."/>
            <person name="Chen S.-C."/>
        </authorList>
    </citation>
    <scope>NUCLEOTIDE SEQUENCE [LARGE SCALE GENOMIC DNA]</scope>
    <source>
        <strain evidence="15 16">SY-01</strain>
    </source>
</reference>
<keyword evidence="6" id="KW-0851">Voltage-gated channel</keyword>
<keyword evidence="9" id="KW-0406">Ion transport</keyword>
<evidence type="ECO:0000256" key="12">
    <source>
        <dbReference type="SAM" id="Coils"/>
    </source>
</evidence>
<accession>A0A4E0PYT5</accession>
<evidence type="ECO:0000256" key="13">
    <source>
        <dbReference type="SAM" id="Phobius"/>
    </source>
</evidence>
<keyword evidence="5" id="KW-0631">Potassium channel</keyword>
<feature type="coiled-coil region" evidence="12">
    <location>
        <begin position="223"/>
        <end position="250"/>
    </location>
</feature>
<evidence type="ECO:0000256" key="2">
    <source>
        <dbReference type="ARBA" id="ARBA00022448"/>
    </source>
</evidence>
<dbReference type="GO" id="GO:0008076">
    <property type="term" value="C:voltage-gated potassium channel complex"/>
    <property type="evidence" value="ECO:0007669"/>
    <property type="project" value="InterPro"/>
</dbReference>
<dbReference type="Pfam" id="PF00520">
    <property type="entry name" value="Ion_trans"/>
    <property type="match status" value="1"/>
</dbReference>
<keyword evidence="10 13" id="KW-0472">Membrane</keyword>
<feature type="transmembrane region" description="Helical" evidence="13">
    <location>
        <begin position="21"/>
        <end position="42"/>
    </location>
</feature>
<gene>
    <name evidence="15" type="ORF">CUN85_04360</name>
</gene>
<protein>
    <submittedName>
        <fullName evidence="15">Potassium channel protein</fullName>
    </submittedName>
</protein>
<evidence type="ECO:0000256" key="7">
    <source>
        <dbReference type="ARBA" id="ARBA00022958"/>
    </source>
</evidence>
<dbReference type="AlphaFoldDB" id="A0A4E0PYT5"/>
<evidence type="ECO:0000256" key="5">
    <source>
        <dbReference type="ARBA" id="ARBA00022826"/>
    </source>
</evidence>
<evidence type="ECO:0000256" key="9">
    <source>
        <dbReference type="ARBA" id="ARBA00023065"/>
    </source>
</evidence>
<evidence type="ECO:0000256" key="3">
    <source>
        <dbReference type="ARBA" id="ARBA00022538"/>
    </source>
</evidence>
<comment type="caution">
    <text evidence="15">The sequence shown here is derived from an EMBL/GenBank/DDBJ whole genome shotgun (WGS) entry which is preliminary data.</text>
</comment>
<dbReference type="Proteomes" id="UP000297295">
    <property type="component" value="Unassembled WGS sequence"/>
</dbReference>
<proteinExistence type="predicted"/>